<protein>
    <submittedName>
        <fullName evidence="1">Uncharacterized protein</fullName>
    </submittedName>
</protein>
<organism evidence="1 2">
    <name type="scientific">Mucuna pruriens</name>
    <name type="common">Velvet bean</name>
    <name type="synonym">Dolichos pruriens</name>
    <dbReference type="NCBI Taxonomy" id="157652"/>
    <lineage>
        <taxon>Eukaryota</taxon>
        <taxon>Viridiplantae</taxon>
        <taxon>Streptophyta</taxon>
        <taxon>Embryophyta</taxon>
        <taxon>Tracheophyta</taxon>
        <taxon>Spermatophyta</taxon>
        <taxon>Magnoliopsida</taxon>
        <taxon>eudicotyledons</taxon>
        <taxon>Gunneridae</taxon>
        <taxon>Pentapetalae</taxon>
        <taxon>rosids</taxon>
        <taxon>fabids</taxon>
        <taxon>Fabales</taxon>
        <taxon>Fabaceae</taxon>
        <taxon>Papilionoideae</taxon>
        <taxon>50 kb inversion clade</taxon>
        <taxon>NPAAA clade</taxon>
        <taxon>indigoferoid/millettioid clade</taxon>
        <taxon>Phaseoleae</taxon>
        <taxon>Mucuna</taxon>
    </lineage>
</organism>
<accession>A0A371E7C6</accession>
<proteinExistence type="predicted"/>
<dbReference type="EMBL" id="QJKJ01015825">
    <property type="protein sequence ID" value="RDX61907.1"/>
    <property type="molecule type" value="Genomic_DNA"/>
</dbReference>
<gene>
    <name evidence="1" type="ORF">CR513_59816</name>
</gene>
<comment type="caution">
    <text evidence="1">The sequence shown here is derived from an EMBL/GenBank/DDBJ whole genome shotgun (WGS) entry which is preliminary data.</text>
</comment>
<dbReference type="AlphaFoldDB" id="A0A371E7C6"/>
<sequence>MKLPIKLKELSSFSIQCLIGNIRFEKLLCDLGANVNLMPIFICKRLDTSKLKPTTKLEMKEDSQIFIILGNGELSLSIDDVIEFNLAKSIKQPPFEDICRVKHWRKRQQQPTLETFWESA</sequence>
<reference evidence="1" key="1">
    <citation type="submission" date="2018-05" db="EMBL/GenBank/DDBJ databases">
        <title>Draft genome of Mucuna pruriens seed.</title>
        <authorList>
            <person name="Nnadi N.E."/>
            <person name="Vos R."/>
            <person name="Hasami M.H."/>
            <person name="Devisetty U.K."/>
            <person name="Aguiy J.C."/>
        </authorList>
    </citation>
    <scope>NUCLEOTIDE SEQUENCE [LARGE SCALE GENOMIC DNA]</scope>
    <source>
        <strain evidence="1">JCA_2017</strain>
    </source>
</reference>
<keyword evidence="2" id="KW-1185">Reference proteome</keyword>
<name>A0A371E7C6_MUCPR</name>
<dbReference type="PANTHER" id="PTHR33067">
    <property type="entry name" value="RNA-DIRECTED DNA POLYMERASE-RELATED"/>
    <property type="match status" value="1"/>
</dbReference>
<feature type="non-terminal residue" evidence="1">
    <location>
        <position position="1"/>
    </location>
</feature>
<evidence type="ECO:0000313" key="1">
    <source>
        <dbReference type="EMBL" id="RDX61907.1"/>
    </source>
</evidence>
<dbReference type="Proteomes" id="UP000257109">
    <property type="component" value="Unassembled WGS sequence"/>
</dbReference>
<dbReference type="PANTHER" id="PTHR33067:SF9">
    <property type="entry name" value="RNA-DIRECTED DNA POLYMERASE"/>
    <property type="match status" value="1"/>
</dbReference>
<dbReference type="OrthoDB" id="1934381at2759"/>
<evidence type="ECO:0000313" key="2">
    <source>
        <dbReference type="Proteomes" id="UP000257109"/>
    </source>
</evidence>